<dbReference type="AlphaFoldDB" id="Q0UDE6"/>
<dbReference type="InParanoid" id="Q0UDE6"/>
<evidence type="ECO:0000313" key="2">
    <source>
        <dbReference type="Proteomes" id="UP000001055"/>
    </source>
</evidence>
<dbReference type="GeneID" id="5977405"/>
<reference evidence="2" key="1">
    <citation type="journal article" date="2007" name="Plant Cell">
        <title>Dothideomycete-plant interactions illuminated by genome sequencing and EST analysis of the wheat pathogen Stagonospora nodorum.</title>
        <authorList>
            <person name="Hane J.K."/>
            <person name="Lowe R.G."/>
            <person name="Solomon P.S."/>
            <person name="Tan K.C."/>
            <person name="Schoch C.L."/>
            <person name="Spatafora J.W."/>
            <person name="Crous P.W."/>
            <person name="Kodira C."/>
            <person name="Birren B.W."/>
            <person name="Galagan J.E."/>
            <person name="Torriani S.F."/>
            <person name="McDonald B.A."/>
            <person name="Oliver R.P."/>
        </authorList>
    </citation>
    <scope>NUCLEOTIDE SEQUENCE [LARGE SCALE GENOMIC DNA]</scope>
    <source>
        <strain evidence="2">SN15 / ATCC MYA-4574 / FGSC 10173</strain>
    </source>
</reference>
<dbReference type="EMBL" id="CH445340">
    <property type="protein sequence ID" value="EAT82553.1"/>
    <property type="molecule type" value="Genomic_DNA"/>
</dbReference>
<organism evidence="1 2">
    <name type="scientific">Phaeosphaeria nodorum (strain SN15 / ATCC MYA-4574 / FGSC 10173)</name>
    <name type="common">Glume blotch fungus</name>
    <name type="synonym">Parastagonospora nodorum</name>
    <dbReference type="NCBI Taxonomy" id="321614"/>
    <lineage>
        <taxon>Eukaryota</taxon>
        <taxon>Fungi</taxon>
        <taxon>Dikarya</taxon>
        <taxon>Ascomycota</taxon>
        <taxon>Pezizomycotina</taxon>
        <taxon>Dothideomycetes</taxon>
        <taxon>Pleosporomycetidae</taxon>
        <taxon>Pleosporales</taxon>
        <taxon>Pleosporineae</taxon>
        <taxon>Phaeosphaeriaceae</taxon>
        <taxon>Parastagonospora</taxon>
    </lineage>
</organism>
<evidence type="ECO:0000313" key="1">
    <source>
        <dbReference type="EMBL" id="EAT82553.1"/>
    </source>
</evidence>
<dbReference type="RefSeq" id="XP_001800499.1">
    <property type="nucleotide sequence ID" value="XM_001800447.1"/>
</dbReference>
<dbReference type="Proteomes" id="UP000001055">
    <property type="component" value="Unassembled WGS sequence"/>
</dbReference>
<dbReference type="KEGG" id="pno:SNOG_10218"/>
<accession>Q0UDE6</accession>
<sequence length="34" mass="3889">MPLADVFAGYKPVKWHSIARYCLVLPIRAENTDI</sequence>
<name>Q0UDE6_PHANO</name>
<protein>
    <submittedName>
        <fullName evidence="1">Uncharacterized protein</fullName>
    </submittedName>
</protein>
<gene>
    <name evidence="1" type="ORF">SNOG_10218</name>
</gene>
<proteinExistence type="predicted"/>